<dbReference type="GO" id="GO:0005524">
    <property type="term" value="F:ATP binding"/>
    <property type="evidence" value="ECO:0007669"/>
    <property type="project" value="UniProtKB-KW"/>
</dbReference>
<dbReference type="GO" id="GO:0003700">
    <property type="term" value="F:DNA-binding transcription factor activity"/>
    <property type="evidence" value="ECO:0007669"/>
    <property type="project" value="InterPro"/>
</dbReference>
<keyword evidence="10" id="KW-0238">DNA-binding</keyword>
<dbReference type="InterPro" id="IPR036097">
    <property type="entry name" value="HisK_dim/P_sf"/>
</dbReference>
<keyword evidence="15" id="KW-0732">Signal</keyword>
<evidence type="ECO:0000256" key="9">
    <source>
        <dbReference type="ARBA" id="ARBA00023015"/>
    </source>
</evidence>
<dbReference type="InterPro" id="IPR003661">
    <property type="entry name" value="HisK_dim/P_dom"/>
</dbReference>
<dbReference type="SUPFAM" id="SSF47384">
    <property type="entry name" value="Homodimeric domain of signal transducing histidine kinase"/>
    <property type="match status" value="1"/>
</dbReference>
<keyword evidence="20" id="KW-1185">Reference proteome</keyword>
<evidence type="ECO:0000256" key="6">
    <source>
        <dbReference type="ARBA" id="ARBA00022777"/>
    </source>
</evidence>
<dbReference type="SMART" id="SM00448">
    <property type="entry name" value="REC"/>
    <property type="match status" value="1"/>
</dbReference>
<comment type="catalytic activity">
    <reaction evidence="1">
        <text>ATP + protein L-histidine = ADP + protein N-phospho-L-histidine.</text>
        <dbReference type="EC" id="2.7.13.3"/>
    </reaction>
</comment>
<evidence type="ECO:0000313" key="20">
    <source>
        <dbReference type="Proteomes" id="UP000297149"/>
    </source>
</evidence>
<evidence type="ECO:0000259" key="16">
    <source>
        <dbReference type="PROSITE" id="PS01124"/>
    </source>
</evidence>
<dbReference type="Pfam" id="PF00072">
    <property type="entry name" value="Response_reg"/>
    <property type="match status" value="1"/>
</dbReference>
<dbReference type="CDD" id="cd06308">
    <property type="entry name" value="PBP1_sensor_kinase-like"/>
    <property type="match status" value="1"/>
</dbReference>
<dbReference type="Pfam" id="PF13407">
    <property type="entry name" value="Peripla_BP_4"/>
    <property type="match status" value="1"/>
</dbReference>
<evidence type="ECO:0000256" key="12">
    <source>
        <dbReference type="PROSITE-ProRule" id="PRU00169"/>
    </source>
</evidence>
<dbReference type="Gene3D" id="1.10.287.130">
    <property type="match status" value="1"/>
</dbReference>
<dbReference type="KEGG" id="ddb:E7747_12555"/>
<dbReference type="GO" id="GO:0000155">
    <property type="term" value="F:phosphorelay sensor kinase activity"/>
    <property type="evidence" value="ECO:0007669"/>
    <property type="project" value="InterPro"/>
</dbReference>
<evidence type="ECO:0000259" key="17">
    <source>
        <dbReference type="PROSITE" id="PS50109"/>
    </source>
</evidence>
<dbReference type="SUPFAM" id="SSF55874">
    <property type="entry name" value="ATPase domain of HSP90 chaperone/DNA topoisomerase II/histidine kinase"/>
    <property type="match status" value="1"/>
</dbReference>
<dbReference type="SUPFAM" id="SSF53822">
    <property type="entry name" value="Periplasmic binding protein-like I"/>
    <property type="match status" value="1"/>
</dbReference>
<dbReference type="InterPro" id="IPR005467">
    <property type="entry name" value="His_kinase_dom"/>
</dbReference>
<proteinExistence type="predicted"/>
<keyword evidence="5" id="KW-0547">Nucleotide-binding</keyword>
<dbReference type="SMART" id="SM00388">
    <property type="entry name" value="HisKA"/>
    <property type="match status" value="1"/>
</dbReference>
<dbReference type="GO" id="GO:0043565">
    <property type="term" value="F:sequence-specific DNA binding"/>
    <property type="evidence" value="ECO:0007669"/>
    <property type="project" value="InterPro"/>
</dbReference>
<evidence type="ECO:0000256" key="2">
    <source>
        <dbReference type="ARBA" id="ARBA00012438"/>
    </source>
</evidence>
<keyword evidence="14" id="KW-0472">Membrane</keyword>
<feature type="transmembrane region" description="Helical" evidence="14">
    <location>
        <begin position="334"/>
        <end position="357"/>
    </location>
</feature>
<dbReference type="PROSITE" id="PS00041">
    <property type="entry name" value="HTH_ARAC_FAMILY_1"/>
    <property type="match status" value="1"/>
</dbReference>
<evidence type="ECO:0000256" key="13">
    <source>
        <dbReference type="SAM" id="Coils"/>
    </source>
</evidence>
<keyword evidence="7" id="KW-0067">ATP-binding</keyword>
<dbReference type="Gene3D" id="3.40.50.2300">
    <property type="match status" value="3"/>
</dbReference>
<organism evidence="19 20">
    <name type="scientific">Duncaniella dubosii</name>
    <dbReference type="NCBI Taxonomy" id="2518971"/>
    <lineage>
        <taxon>Bacteria</taxon>
        <taxon>Pseudomonadati</taxon>
        <taxon>Bacteroidota</taxon>
        <taxon>Bacteroidia</taxon>
        <taxon>Bacteroidales</taxon>
        <taxon>Muribaculaceae</taxon>
        <taxon>Duncaniella</taxon>
    </lineage>
</organism>
<dbReference type="PROSITE" id="PS50109">
    <property type="entry name" value="HIS_KIN"/>
    <property type="match status" value="1"/>
</dbReference>
<dbReference type="Proteomes" id="UP000297149">
    <property type="component" value="Chromosome"/>
</dbReference>
<dbReference type="Pfam" id="PF12833">
    <property type="entry name" value="HTH_18"/>
    <property type="match status" value="1"/>
</dbReference>
<dbReference type="SUPFAM" id="SSF52172">
    <property type="entry name" value="CheY-like"/>
    <property type="match status" value="1"/>
</dbReference>
<evidence type="ECO:0000256" key="7">
    <source>
        <dbReference type="ARBA" id="ARBA00022840"/>
    </source>
</evidence>
<evidence type="ECO:0000259" key="18">
    <source>
        <dbReference type="PROSITE" id="PS50110"/>
    </source>
</evidence>
<dbReference type="FunFam" id="3.40.50.2300:FF:000138">
    <property type="entry name" value="Two-component system sensor histidine kinase/response regulator"/>
    <property type="match status" value="1"/>
</dbReference>
<evidence type="ECO:0000256" key="8">
    <source>
        <dbReference type="ARBA" id="ARBA00023012"/>
    </source>
</evidence>
<dbReference type="EC" id="2.7.13.3" evidence="2"/>
<evidence type="ECO:0000256" key="14">
    <source>
        <dbReference type="SAM" id="Phobius"/>
    </source>
</evidence>
<dbReference type="FunFam" id="1.10.287.130:FF:000045">
    <property type="entry name" value="Two-component system sensor histidine kinase/response regulator"/>
    <property type="match status" value="1"/>
</dbReference>
<keyword evidence="11" id="KW-0804">Transcription</keyword>
<dbReference type="Pfam" id="PF00512">
    <property type="entry name" value="HisKA"/>
    <property type="match status" value="1"/>
</dbReference>
<keyword evidence="13" id="KW-0175">Coiled coil</keyword>
<evidence type="ECO:0000256" key="15">
    <source>
        <dbReference type="SAM" id="SignalP"/>
    </source>
</evidence>
<dbReference type="SMART" id="SM00387">
    <property type="entry name" value="HATPase_c"/>
    <property type="match status" value="1"/>
</dbReference>
<name>A0A4P7W4V0_9BACT</name>
<dbReference type="SUPFAM" id="SSF46689">
    <property type="entry name" value="Homeodomain-like"/>
    <property type="match status" value="1"/>
</dbReference>
<keyword evidence="4" id="KW-0808">Transferase</keyword>
<feature type="domain" description="Response regulatory" evidence="18">
    <location>
        <begin position="654"/>
        <end position="769"/>
    </location>
</feature>
<dbReference type="Pfam" id="PF02518">
    <property type="entry name" value="HATPase_c"/>
    <property type="match status" value="1"/>
</dbReference>
<dbReference type="RefSeq" id="WP_136416327.1">
    <property type="nucleotide sequence ID" value="NZ_CP039396.1"/>
</dbReference>
<dbReference type="PANTHER" id="PTHR43547:SF2">
    <property type="entry name" value="HYBRID SIGNAL TRANSDUCTION HISTIDINE KINASE C"/>
    <property type="match status" value="1"/>
</dbReference>
<dbReference type="InterPro" id="IPR036890">
    <property type="entry name" value="HATPase_C_sf"/>
</dbReference>
<accession>A0A4P7W4V0</accession>
<dbReference type="InterPro" id="IPR001789">
    <property type="entry name" value="Sig_transdc_resp-reg_receiver"/>
</dbReference>
<dbReference type="Gene3D" id="1.10.10.60">
    <property type="entry name" value="Homeodomain-like"/>
    <property type="match status" value="1"/>
</dbReference>
<dbReference type="Gene3D" id="3.30.565.10">
    <property type="entry name" value="Histidine kinase-like ATPase, C-terminal domain"/>
    <property type="match status" value="1"/>
</dbReference>
<feature type="modified residue" description="4-aspartylphosphate" evidence="12">
    <location>
        <position position="702"/>
    </location>
</feature>
<dbReference type="CDD" id="cd00082">
    <property type="entry name" value="HisKA"/>
    <property type="match status" value="1"/>
</dbReference>
<feature type="domain" description="HTH araC/xylS-type" evidence="16">
    <location>
        <begin position="807"/>
        <end position="906"/>
    </location>
</feature>
<dbReference type="PROSITE" id="PS50110">
    <property type="entry name" value="RESPONSE_REGULATORY"/>
    <property type="match status" value="1"/>
</dbReference>
<feature type="chain" id="PRO_5020366584" description="histidine kinase" evidence="15">
    <location>
        <begin position="19"/>
        <end position="910"/>
    </location>
</feature>
<evidence type="ECO:0000313" key="19">
    <source>
        <dbReference type="EMBL" id="QCD43043.1"/>
    </source>
</evidence>
<dbReference type="InterPro" id="IPR018060">
    <property type="entry name" value="HTH_AraC"/>
</dbReference>
<keyword evidence="9" id="KW-0805">Transcription regulation</keyword>
<evidence type="ECO:0000256" key="4">
    <source>
        <dbReference type="ARBA" id="ARBA00022679"/>
    </source>
</evidence>
<evidence type="ECO:0000256" key="5">
    <source>
        <dbReference type="ARBA" id="ARBA00022741"/>
    </source>
</evidence>
<dbReference type="PANTHER" id="PTHR43547">
    <property type="entry name" value="TWO-COMPONENT HISTIDINE KINASE"/>
    <property type="match status" value="1"/>
</dbReference>
<dbReference type="InterPro" id="IPR003594">
    <property type="entry name" value="HATPase_dom"/>
</dbReference>
<dbReference type="InterPro" id="IPR011006">
    <property type="entry name" value="CheY-like_superfamily"/>
</dbReference>
<evidence type="ECO:0000256" key="1">
    <source>
        <dbReference type="ARBA" id="ARBA00000085"/>
    </source>
</evidence>
<dbReference type="PROSITE" id="PS01124">
    <property type="entry name" value="HTH_ARAC_FAMILY_2"/>
    <property type="match status" value="1"/>
</dbReference>
<keyword evidence="3 12" id="KW-0597">Phosphoprotein</keyword>
<feature type="domain" description="Histidine kinase" evidence="17">
    <location>
        <begin position="400"/>
        <end position="616"/>
    </location>
</feature>
<dbReference type="SMART" id="SM00342">
    <property type="entry name" value="HTH_ARAC"/>
    <property type="match status" value="1"/>
</dbReference>
<sequence length="910" mass="102317">MKRIYLLFLTIISFSALLSSCHEKKTYRIGVSQCSQDDWRAKMNDEINREIMFHPEATVEIRSADDSNEKQISDIRYFKDNGFDIIIAAPNEADAITPIIKEVYESGTPVIIFDRNINGDSYTAYLGVDNFGIGKSAAHYGRHLIGKGGKVIEIYGLAGSTPAKERHDGFIEGATEEGISVIASAYGNWNYDDAASVCDSMFTVCKDIDLIYAHNDRMAIAASEMAKKHGLDIKVIGIDAAPEIGIKAVADSVIDATFLYPTEGYRVIRTALAILKGEPYERVSTFPISSPVDISNADILLLQNESLKEDSAKIKTLKSQVDDFWNKHSAQTSLFYAAIAIVVLLLGVLFLFLRIFWQRQRHQKELMEQNRLLEEQRDTQKALNEQLNAATQSKLIFFTNVSHDLRTPLTLIAEPVEQLVKADNLTPQQHTLVKIAHKNVRILHRLINQILDFRKYENGKLDINLEEVSLKPLLADWADSFLAIARKRDIKLNIDIHLPDNFSIAIDVEKIERVFFNLMSNAFKYTPDNGKIKFSANCDGSEKLVLSVADTGRGIAAEDIDNIFDRFYQVDKIHPNGSGIGLSLAKAFVELHEGSIEVESRLNEGSRFTVKLPVRHVAETRNFTTKKAISGTDVETELGEIDTNRQQTDTDKPLLLVIDDNEDIRNMLGQLLSDEYTVIFASNGREGLRLAAKYVPDLIVCDVMMPVMDGLECCRKIKDEISTSHIPVLLLTACSMDEQRAQGYESGADGYVAKPFNTTVLKSRCRNLIENRRRIKNVWGNPSPMSVKTAETPKPKVNPDTENEFYARFLEIVSAEMGNPDLNIDRLASDMGLGRSQLYRKIKALTNYTPVELLRNIRLKRSREMLTTTQKSISEIAYEVGFSTPAYFTRCYKEAFGETPSELRDRIAAK</sequence>
<keyword evidence="6" id="KW-0418">Kinase</keyword>
<dbReference type="PRINTS" id="PR00344">
    <property type="entry name" value="BCTRLSENSOR"/>
</dbReference>
<evidence type="ECO:0000256" key="3">
    <source>
        <dbReference type="ARBA" id="ARBA00022553"/>
    </source>
</evidence>
<dbReference type="InterPro" id="IPR018062">
    <property type="entry name" value="HTH_AraC-typ_CS"/>
</dbReference>
<dbReference type="EMBL" id="CP039396">
    <property type="protein sequence ID" value="QCD43043.1"/>
    <property type="molecule type" value="Genomic_DNA"/>
</dbReference>
<evidence type="ECO:0000256" key="10">
    <source>
        <dbReference type="ARBA" id="ARBA00023125"/>
    </source>
</evidence>
<dbReference type="AlphaFoldDB" id="A0A4P7W4V0"/>
<protein>
    <recommendedName>
        <fullName evidence="2">histidine kinase</fullName>
        <ecNumber evidence="2">2.7.13.3</ecNumber>
    </recommendedName>
</protein>
<dbReference type="PROSITE" id="PS51257">
    <property type="entry name" value="PROKAR_LIPOPROTEIN"/>
    <property type="match status" value="1"/>
</dbReference>
<feature type="coiled-coil region" evidence="13">
    <location>
        <begin position="359"/>
        <end position="393"/>
    </location>
</feature>
<dbReference type="FunFam" id="3.30.565.10:FF:000037">
    <property type="entry name" value="Hybrid sensor histidine kinase/response regulator"/>
    <property type="match status" value="1"/>
</dbReference>
<reference evidence="20" key="1">
    <citation type="submission" date="2019-02" db="EMBL/GenBank/DDBJ databases">
        <title>Isolation and identification of novel species under the genus Muribaculum.</title>
        <authorList>
            <person name="Miyake S."/>
            <person name="Ding Y."/>
            <person name="Low A."/>
            <person name="Soh M."/>
            <person name="Seedorf H."/>
        </authorList>
    </citation>
    <scope>NUCLEOTIDE SEQUENCE [LARGE SCALE GENOMIC DNA]</scope>
    <source>
        <strain evidence="20">H5</strain>
    </source>
</reference>
<dbReference type="InterPro" id="IPR004358">
    <property type="entry name" value="Sig_transdc_His_kin-like_C"/>
</dbReference>
<dbReference type="InterPro" id="IPR028082">
    <property type="entry name" value="Peripla_BP_I"/>
</dbReference>
<keyword evidence="14" id="KW-0812">Transmembrane</keyword>
<feature type="signal peptide" evidence="15">
    <location>
        <begin position="1"/>
        <end position="18"/>
    </location>
</feature>
<keyword evidence="14" id="KW-1133">Transmembrane helix</keyword>
<dbReference type="InterPro" id="IPR025997">
    <property type="entry name" value="SBP_2_dom"/>
</dbReference>
<evidence type="ECO:0000256" key="11">
    <source>
        <dbReference type="ARBA" id="ARBA00023163"/>
    </source>
</evidence>
<dbReference type="InterPro" id="IPR009057">
    <property type="entry name" value="Homeodomain-like_sf"/>
</dbReference>
<keyword evidence="8" id="KW-0902">Two-component regulatory system</keyword>
<gene>
    <name evidence="19" type="ORF">E7747_12555</name>
</gene>